<evidence type="ECO:0000313" key="11">
    <source>
        <dbReference type="Proteomes" id="UP000269721"/>
    </source>
</evidence>
<keyword evidence="11" id="KW-1185">Reference proteome</keyword>
<dbReference type="PANTHER" id="PTHR23068">
    <property type="entry name" value="DNA CYTOSINE-5- -METHYLTRANSFERASE 3-RELATED"/>
    <property type="match status" value="1"/>
</dbReference>
<dbReference type="InterPro" id="IPR029063">
    <property type="entry name" value="SAM-dependent_MTases_sf"/>
</dbReference>
<sequence length="602" mass="67170">MATFSTRAAIDGFVNEAAHARWLKERYRSVRTEIKLDMGNIALREAEVAERAWMRSGSVLSPPRLTVLTLGFASPTSPRPTSLLQGPRSHFDRQDSHAPSLRQAIITKTDTSRSCGPVKGGSAHTRCHICRGNGGDAFELMVCSNNQKPEAPKPSEKQRRGVLFARDGIGRRPRWMINGSAAIARVSSWAACVADCLWWRFVFFTSDFQLTLSRWFLIATCPNRSKCWFRAAADSSRAKDDEEIDSDAEEPNNDHLCALCREHGHLLCCDGCPASFHPACLSFDEEKVKDELKDDPTWRHSPVVLSLFDGMGAAFMALRRLGVTPAAYLSCETSPIARSVLDSYPPAKGHVTWLGDVAKVKTADLDSWVGPGKPGIDLLVGGSLSEEQAKNAGNKKREGSSHFSEYVRIMREVEPRWFVFENVEMSPEEAEIVTKELGVEPVIIDAAEVGPGSRKRQYWTNIPIRKAPPRFADRPMTTHDVILDDACPYPLLSFLLKVVLSDVPGEQQLLYWRASVECPVERILGFPDFYTAALPKRITRWNLLRNALSVYVFQHIFTSLFKGDAPRPDMIWIPKFGRFPDGVWSGGVCVRMGAVAVSDRKF</sequence>
<dbReference type="Gene3D" id="3.40.50.150">
    <property type="entry name" value="Vaccinia Virus protein VP39"/>
    <property type="match status" value="1"/>
</dbReference>
<dbReference type="GO" id="GO:0032259">
    <property type="term" value="P:methylation"/>
    <property type="evidence" value="ECO:0007669"/>
    <property type="project" value="UniProtKB-KW"/>
</dbReference>
<dbReference type="InterPro" id="IPR013083">
    <property type="entry name" value="Znf_RING/FYVE/PHD"/>
</dbReference>
<dbReference type="Pfam" id="PF00145">
    <property type="entry name" value="DNA_methylase"/>
    <property type="match status" value="1"/>
</dbReference>
<evidence type="ECO:0000256" key="7">
    <source>
        <dbReference type="ARBA" id="ARBA00022833"/>
    </source>
</evidence>
<dbReference type="InterPro" id="IPR019787">
    <property type="entry name" value="Znf_PHD-finger"/>
</dbReference>
<evidence type="ECO:0000256" key="2">
    <source>
        <dbReference type="ARBA" id="ARBA00022603"/>
    </source>
</evidence>
<evidence type="ECO:0000256" key="4">
    <source>
        <dbReference type="ARBA" id="ARBA00022691"/>
    </source>
</evidence>
<keyword evidence="4" id="KW-0949">S-adenosyl-L-methionine</keyword>
<dbReference type="GO" id="GO:0005634">
    <property type="term" value="C:nucleus"/>
    <property type="evidence" value="ECO:0007669"/>
    <property type="project" value="TreeGrafter"/>
</dbReference>
<dbReference type="InterPro" id="IPR050390">
    <property type="entry name" value="C5-Methyltransferase"/>
</dbReference>
<feature type="region of interest" description="Disordered" evidence="8">
    <location>
        <begin position="76"/>
        <end position="99"/>
    </location>
</feature>
<organism evidence="10 11">
    <name type="scientific">Blyttiomyces helicus</name>
    <dbReference type="NCBI Taxonomy" id="388810"/>
    <lineage>
        <taxon>Eukaryota</taxon>
        <taxon>Fungi</taxon>
        <taxon>Fungi incertae sedis</taxon>
        <taxon>Chytridiomycota</taxon>
        <taxon>Chytridiomycota incertae sedis</taxon>
        <taxon>Chytridiomycetes</taxon>
        <taxon>Chytridiomycetes incertae sedis</taxon>
        <taxon>Blyttiomyces</taxon>
    </lineage>
</organism>
<evidence type="ECO:0000256" key="3">
    <source>
        <dbReference type="ARBA" id="ARBA00022679"/>
    </source>
</evidence>
<gene>
    <name evidence="10" type="ORF">BDK51DRAFT_39070</name>
</gene>
<protein>
    <recommendedName>
        <fullName evidence="1">DNA (cytosine-5-)-methyltransferase</fullName>
        <ecNumber evidence="1">2.1.1.37</ecNumber>
    </recommendedName>
</protein>
<keyword evidence="3 10" id="KW-0808">Transferase</keyword>
<evidence type="ECO:0000313" key="10">
    <source>
        <dbReference type="EMBL" id="RKO90328.1"/>
    </source>
</evidence>
<dbReference type="Proteomes" id="UP000269721">
    <property type="component" value="Unassembled WGS sequence"/>
</dbReference>
<dbReference type="AlphaFoldDB" id="A0A4P9WG53"/>
<dbReference type="InterPro" id="IPR001525">
    <property type="entry name" value="C5_MeTfrase"/>
</dbReference>
<reference evidence="11" key="1">
    <citation type="journal article" date="2018" name="Nat. Microbiol.">
        <title>Leveraging single-cell genomics to expand the fungal tree of life.</title>
        <authorList>
            <person name="Ahrendt S.R."/>
            <person name="Quandt C.A."/>
            <person name="Ciobanu D."/>
            <person name="Clum A."/>
            <person name="Salamov A."/>
            <person name="Andreopoulos B."/>
            <person name="Cheng J.F."/>
            <person name="Woyke T."/>
            <person name="Pelin A."/>
            <person name="Henrissat B."/>
            <person name="Reynolds N.K."/>
            <person name="Benny G.L."/>
            <person name="Smith M.E."/>
            <person name="James T.Y."/>
            <person name="Grigoriev I.V."/>
        </authorList>
    </citation>
    <scope>NUCLEOTIDE SEQUENCE [LARGE SCALE GENOMIC DNA]</scope>
</reference>
<dbReference type="SUPFAM" id="SSF57903">
    <property type="entry name" value="FYVE/PHD zinc finger"/>
    <property type="match status" value="1"/>
</dbReference>
<dbReference type="PANTHER" id="PTHR23068:SF25">
    <property type="entry name" value="DNA (CYTOSINE-5)-METHYLTRANSFERASE DRM2"/>
    <property type="match status" value="1"/>
</dbReference>
<dbReference type="EMBL" id="KZ995609">
    <property type="protein sequence ID" value="RKO90328.1"/>
    <property type="molecule type" value="Genomic_DNA"/>
</dbReference>
<dbReference type="GO" id="GO:0003886">
    <property type="term" value="F:DNA (cytosine-5-)-methyltransferase activity"/>
    <property type="evidence" value="ECO:0007669"/>
    <property type="project" value="UniProtKB-EC"/>
</dbReference>
<keyword evidence="5" id="KW-0479">Metal-binding</keyword>
<dbReference type="Gene3D" id="3.30.40.10">
    <property type="entry name" value="Zinc/RING finger domain, C3HC4 (zinc finger)"/>
    <property type="match status" value="1"/>
</dbReference>
<evidence type="ECO:0000256" key="5">
    <source>
        <dbReference type="ARBA" id="ARBA00022723"/>
    </source>
</evidence>
<feature type="domain" description="Zinc finger PHD-type" evidence="9">
    <location>
        <begin position="256"/>
        <end position="301"/>
    </location>
</feature>
<dbReference type="InterPro" id="IPR001965">
    <property type="entry name" value="Znf_PHD"/>
</dbReference>
<dbReference type="GO" id="GO:0008270">
    <property type="term" value="F:zinc ion binding"/>
    <property type="evidence" value="ECO:0007669"/>
    <property type="project" value="UniProtKB-KW"/>
</dbReference>
<dbReference type="SMART" id="SM00249">
    <property type="entry name" value="PHD"/>
    <property type="match status" value="1"/>
</dbReference>
<evidence type="ECO:0000259" key="9">
    <source>
        <dbReference type="SMART" id="SM00249"/>
    </source>
</evidence>
<dbReference type="OrthoDB" id="641149at2759"/>
<keyword evidence="7" id="KW-0862">Zinc</keyword>
<dbReference type="EC" id="2.1.1.37" evidence="1"/>
<keyword evidence="2 10" id="KW-0489">Methyltransferase</keyword>
<keyword evidence="6" id="KW-0863">Zinc-finger</keyword>
<evidence type="ECO:0000256" key="1">
    <source>
        <dbReference type="ARBA" id="ARBA00011975"/>
    </source>
</evidence>
<evidence type="ECO:0000256" key="6">
    <source>
        <dbReference type="ARBA" id="ARBA00022771"/>
    </source>
</evidence>
<dbReference type="SUPFAM" id="SSF53335">
    <property type="entry name" value="S-adenosyl-L-methionine-dependent methyltransferases"/>
    <property type="match status" value="1"/>
</dbReference>
<evidence type="ECO:0000256" key="8">
    <source>
        <dbReference type="SAM" id="MobiDB-lite"/>
    </source>
</evidence>
<dbReference type="InterPro" id="IPR011011">
    <property type="entry name" value="Znf_FYVE_PHD"/>
</dbReference>
<accession>A0A4P9WG53</accession>
<proteinExistence type="predicted"/>
<name>A0A4P9WG53_9FUNG</name>
<dbReference type="Pfam" id="PF00628">
    <property type="entry name" value="PHD"/>
    <property type="match status" value="1"/>
</dbReference>